<evidence type="ECO:0000256" key="6">
    <source>
        <dbReference type="SAM" id="Phobius"/>
    </source>
</evidence>
<evidence type="ECO:0000256" key="2">
    <source>
        <dbReference type="ARBA" id="ARBA00022692"/>
    </source>
</evidence>
<dbReference type="GO" id="GO:0016020">
    <property type="term" value="C:membrane"/>
    <property type="evidence" value="ECO:0007669"/>
    <property type="project" value="UniProtKB-SubCell"/>
</dbReference>
<evidence type="ECO:0000259" key="9">
    <source>
        <dbReference type="Pfam" id="PF11412"/>
    </source>
</evidence>
<feature type="transmembrane region" description="Helical" evidence="6">
    <location>
        <begin position="402"/>
        <end position="429"/>
    </location>
</feature>
<evidence type="ECO:0000256" key="5">
    <source>
        <dbReference type="ARBA" id="ARBA00023136"/>
    </source>
</evidence>
<comment type="subcellular location">
    <subcellularLocation>
        <location evidence="1">Membrane</location>
        <topology evidence="1">Multi-pass membrane protein</topology>
    </subcellularLocation>
</comment>
<keyword evidence="4 6" id="KW-1133">Transmembrane helix</keyword>
<dbReference type="RefSeq" id="WP_149691708.1">
    <property type="nucleotide sequence ID" value="NZ_JBEUGM010000024.1"/>
</dbReference>
<feature type="transmembrane region" description="Helical" evidence="6">
    <location>
        <begin position="275"/>
        <end position="300"/>
    </location>
</feature>
<sequence length="626" mass="67657">MKTVSRQALLCLLLLWLPVSWAADIGWLRSPDNNHASVRLRADTAADGETRLLLDVKLEDGWKTYWRSPGEGGVAPSIVWKDKMPAVDWYWPTPARFDVANITTQGYHDNVTFPMVVRGTTPATLNGVLTLSTCSNVCLLTDFPFSVTPGVQDPSFAHDYAQAMGQIPLASGLTDALSAGARAGELVVEARRTGGWSAPGLYLDTVDDADFGMPQIRVEGETLWATVPVHDSWGEGAPNLRGKQLTLVLADNGVAQESRLAIGDAPVVPNAAIPLWQVVLMALSGGLILNLMPCVLPVLGMKLGSILLVEEKSRLQVRRQFLASVAGILVSFMALALLMTVLRLTNQALGWGIQFQSPWFIGFMMLVMLTFSASLFGLFEFRLPSAMTTILATRGGNGLSGHFWQGAFATLLATPCSAPFLGTAVAVALTASLPTLWGLFLALGLGMSLPWLLVALRPGLALRLPRPGRWMNILRRLLGVMMLGSAIWLATLLLPHLGVASQSAAKESVNWQPLSDQAIEDALAQHKRVFVDVTADWCITCKVNKFNVLQKEDVQTALQQSDVVALRGDWTLPSEAITEFLKKRGQVAVPFNQIYGPGMPQGQALPTLLTRDAVLNTLADAKGVNP</sequence>
<dbReference type="InterPro" id="IPR003834">
    <property type="entry name" value="Cyt_c_assmbl_TM_dom"/>
</dbReference>
<feature type="domain" description="Cytochrome C biogenesis protein transmembrane" evidence="8">
    <location>
        <begin position="276"/>
        <end position="491"/>
    </location>
</feature>
<gene>
    <name evidence="10" type="ORF">DXF85_10120</name>
</gene>
<evidence type="ECO:0000256" key="3">
    <source>
        <dbReference type="ARBA" id="ARBA00022748"/>
    </source>
</evidence>
<dbReference type="GO" id="GO:0017004">
    <property type="term" value="P:cytochrome complex assembly"/>
    <property type="evidence" value="ECO:0007669"/>
    <property type="project" value="UniProtKB-KW"/>
</dbReference>
<dbReference type="Pfam" id="PF11412">
    <property type="entry name" value="DsbD_N"/>
    <property type="match status" value="1"/>
</dbReference>
<dbReference type="PANTHER" id="PTHR32234:SF3">
    <property type="entry name" value="SUPPRESSION OF COPPER SENSITIVITY PROTEIN"/>
    <property type="match status" value="1"/>
</dbReference>
<evidence type="ECO:0000259" key="8">
    <source>
        <dbReference type="Pfam" id="PF02683"/>
    </source>
</evidence>
<comment type="caution">
    <text evidence="10">The sequence shown here is derived from an EMBL/GenBank/DDBJ whole genome shotgun (WGS) entry which is preliminary data.</text>
</comment>
<evidence type="ECO:0000313" key="10">
    <source>
        <dbReference type="EMBL" id="KAA1278787.1"/>
    </source>
</evidence>
<dbReference type="EMBL" id="QRDC01000006">
    <property type="protein sequence ID" value="KAA1278787.1"/>
    <property type="molecule type" value="Genomic_DNA"/>
</dbReference>
<evidence type="ECO:0000256" key="1">
    <source>
        <dbReference type="ARBA" id="ARBA00004141"/>
    </source>
</evidence>
<keyword evidence="2 6" id="KW-0812">Transmembrane</keyword>
<dbReference type="Pfam" id="PF02683">
    <property type="entry name" value="DsbD_TM"/>
    <property type="match status" value="1"/>
</dbReference>
<proteinExistence type="predicted"/>
<dbReference type="Gene3D" id="3.40.30.10">
    <property type="entry name" value="Glutaredoxin"/>
    <property type="match status" value="1"/>
</dbReference>
<dbReference type="SUPFAM" id="SSF52833">
    <property type="entry name" value="Thioredoxin-like"/>
    <property type="match status" value="1"/>
</dbReference>
<feature type="transmembrane region" description="Helical" evidence="6">
    <location>
        <begin position="359"/>
        <end position="381"/>
    </location>
</feature>
<keyword evidence="7" id="KW-0732">Signal</keyword>
<feature type="chain" id="PRO_5027010996" evidence="7">
    <location>
        <begin position="23"/>
        <end position="626"/>
    </location>
</feature>
<reference evidence="10 11" key="1">
    <citation type="submission" date="2018-08" db="EMBL/GenBank/DDBJ databases">
        <title>Complete genomic analysis of a Citrobacter pasteurii isolated from cockles (Cerastoderma edule) containing a new chromosomic qnrB allele.</title>
        <authorList>
            <person name="Rodrigues A."/>
            <person name="Baptista T."/>
            <person name="Quesada A."/>
            <person name="Campos M.J."/>
        </authorList>
    </citation>
    <scope>NUCLEOTIDE SEQUENCE [LARGE SCALE GENOMIC DNA]</scope>
    <source>
        <strain evidence="10 11">BA18</strain>
    </source>
</reference>
<dbReference type="AlphaFoldDB" id="A0A6N6K816"/>
<evidence type="ECO:0000313" key="11">
    <source>
        <dbReference type="Proteomes" id="UP000468420"/>
    </source>
</evidence>
<dbReference type="GO" id="GO:0045454">
    <property type="term" value="P:cell redox homeostasis"/>
    <property type="evidence" value="ECO:0007669"/>
    <property type="project" value="TreeGrafter"/>
</dbReference>
<keyword evidence="3" id="KW-0201">Cytochrome c-type biogenesis</keyword>
<keyword evidence="5 6" id="KW-0472">Membrane</keyword>
<dbReference type="InterPro" id="IPR035671">
    <property type="entry name" value="DsbD_gamma"/>
</dbReference>
<feature type="transmembrane region" description="Helical" evidence="6">
    <location>
        <begin position="321"/>
        <end position="339"/>
    </location>
</feature>
<evidence type="ECO:0000256" key="4">
    <source>
        <dbReference type="ARBA" id="ARBA00022989"/>
    </source>
</evidence>
<dbReference type="GO" id="GO:0015035">
    <property type="term" value="F:protein-disulfide reductase activity"/>
    <property type="evidence" value="ECO:0007669"/>
    <property type="project" value="TreeGrafter"/>
</dbReference>
<feature type="domain" description="Thiol:disulfide interchange protein DsbD N-terminal" evidence="9">
    <location>
        <begin position="44"/>
        <end position="141"/>
    </location>
</feature>
<feature type="transmembrane region" description="Helical" evidence="6">
    <location>
        <begin position="477"/>
        <end position="498"/>
    </location>
</feature>
<feature type="signal peptide" evidence="7">
    <location>
        <begin position="1"/>
        <end position="22"/>
    </location>
</feature>
<dbReference type="Pfam" id="PF13899">
    <property type="entry name" value="Thioredoxin_7"/>
    <property type="match status" value="1"/>
</dbReference>
<evidence type="ECO:0000256" key="7">
    <source>
        <dbReference type="SAM" id="SignalP"/>
    </source>
</evidence>
<dbReference type="Proteomes" id="UP000468420">
    <property type="component" value="Unassembled WGS sequence"/>
</dbReference>
<dbReference type="InterPro" id="IPR036249">
    <property type="entry name" value="Thioredoxin-like_sf"/>
</dbReference>
<dbReference type="PANTHER" id="PTHR32234">
    <property type="entry name" value="THIOL:DISULFIDE INTERCHANGE PROTEIN DSBD"/>
    <property type="match status" value="1"/>
</dbReference>
<feature type="transmembrane region" description="Helical" evidence="6">
    <location>
        <begin position="435"/>
        <end position="456"/>
    </location>
</feature>
<name>A0A6N6K816_9ENTR</name>
<dbReference type="CDD" id="cd02953">
    <property type="entry name" value="DsbDgamma"/>
    <property type="match status" value="1"/>
</dbReference>
<dbReference type="InterPro" id="IPR028250">
    <property type="entry name" value="DsbDN"/>
</dbReference>
<organism evidence="10 11">
    <name type="scientific">Citrobacter pasteurii</name>
    <dbReference type="NCBI Taxonomy" id="1563222"/>
    <lineage>
        <taxon>Bacteria</taxon>
        <taxon>Pseudomonadati</taxon>
        <taxon>Pseudomonadota</taxon>
        <taxon>Gammaproteobacteria</taxon>
        <taxon>Enterobacterales</taxon>
        <taxon>Enterobacteriaceae</taxon>
        <taxon>Citrobacter</taxon>
    </lineage>
</organism>
<protein>
    <submittedName>
        <fullName evidence="10">DUF255 domain-containing protein</fullName>
    </submittedName>
</protein>
<accession>A0A6N6K816</accession>